<dbReference type="SMART" id="SM00401">
    <property type="entry name" value="ZnF_GATA"/>
    <property type="match status" value="1"/>
</dbReference>
<dbReference type="PANTHER" id="PTHR45658">
    <property type="entry name" value="GATA TRANSCRIPTION FACTOR"/>
    <property type="match status" value="1"/>
</dbReference>
<dbReference type="OMA" id="CIFAMAL"/>
<dbReference type="Proteomes" id="UP000054270">
    <property type="component" value="Unassembled WGS sequence"/>
</dbReference>
<dbReference type="SUPFAM" id="SSF57716">
    <property type="entry name" value="Glucocorticoid receptor-like (DNA-binding domain)"/>
    <property type="match status" value="1"/>
</dbReference>
<name>A0A0D2P835_HYPSF</name>
<dbReference type="OrthoDB" id="2162994at2759"/>
<feature type="compositionally biased region" description="Polar residues" evidence="5">
    <location>
        <begin position="1"/>
        <end position="15"/>
    </location>
</feature>
<feature type="compositionally biased region" description="Polar residues" evidence="5">
    <location>
        <begin position="202"/>
        <end position="211"/>
    </location>
</feature>
<dbReference type="Pfam" id="PF00320">
    <property type="entry name" value="GATA"/>
    <property type="match status" value="1"/>
</dbReference>
<dbReference type="PROSITE" id="PS50114">
    <property type="entry name" value="GATA_ZN_FINGER_2"/>
    <property type="match status" value="1"/>
</dbReference>
<evidence type="ECO:0000256" key="1">
    <source>
        <dbReference type="ARBA" id="ARBA00022723"/>
    </source>
</evidence>
<evidence type="ECO:0000313" key="7">
    <source>
        <dbReference type="EMBL" id="KJA27144.1"/>
    </source>
</evidence>
<evidence type="ECO:0000256" key="2">
    <source>
        <dbReference type="ARBA" id="ARBA00022771"/>
    </source>
</evidence>
<feature type="compositionally biased region" description="Low complexity" evidence="5">
    <location>
        <begin position="184"/>
        <end position="200"/>
    </location>
</feature>
<dbReference type="GO" id="GO:0008270">
    <property type="term" value="F:zinc ion binding"/>
    <property type="evidence" value="ECO:0007669"/>
    <property type="project" value="UniProtKB-KW"/>
</dbReference>
<keyword evidence="3" id="KW-0862">Zinc</keyword>
<dbReference type="CDD" id="cd00202">
    <property type="entry name" value="ZnF_GATA"/>
    <property type="match status" value="1"/>
</dbReference>
<evidence type="ECO:0000256" key="5">
    <source>
        <dbReference type="SAM" id="MobiDB-lite"/>
    </source>
</evidence>
<proteinExistence type="predicted"/>
<dbReference type="InterPro" id="IPR000014">
    <property type="entry name" value="PAS"/>
</dbReference>
<dbReference type="InterPro" id="IPR051140">
    <property type="entry name" value="GATA_TF"/>
</dbReference>
<feature type="region of interest" description="Disordered" evidence="5">
    <location>
        <begin position="1"/>
        <end position="21"/>
    </location>
</feature>
<evidence type="ECO:0000313" key="8">
    <source>
        <dbReference type="Proteomes" id="UP000054270"/>
    </source>
</evidence>
<reference evidence="8" key="1">
    <citation type="submission" date="2014-04" db="EMBL/GenBank/DDBJ databases">
        <title>Evolutionary Origins and Diversification of the Mycorrhizal Mutualists.</title>
        <authorList>
            <consortium name="DOE Joint Genome Institute"/>
            <consortium name="Mycorrhizal Genomics Consortium"/>
            <person name="Kohler A."/>
            <person name="Kuo A."/>
            <person name="Nagy L.G."/>
            <person name="Floudas D."/>
            <person name="Copeland A."/>
            <person name="Barry K.W."/>
            <person name="Cichocki N."/>
            <person name="Veneault-Fourrey C."/>
            <person name="LaButti K."/>
            <person name="Lindquist E.A."/>
            <person name="Lipzen A."/>
            <person name="Lundell T."/>
            <person name="Morin E."/>
            <person name="Murat C."/>
            <person name="Riley R."/>
            <person name="Ohm R."/>
            <person name="Sun H."/>
            <person name="Tunlid A."/>
            <person name="Henrissat B."/>
            <person name="Grigoriev I.V."/>
            <person name="Hibbett D.S."/>
            <person name="Martin F."/>
        </authorList>
    </citation>
    <scope>NUCLEOTIDE SEQUENCE [LARGE SCALE GENOMIC DNA]</scope>
    <source>
        <strain evidence="8">FD-334 SS-4</strain>
    </source>
</reference>
<evidence type="ECO:0000256" key="3">
    <source>
        <dbReference type="ARBA" id="ARBA00022833"/>
    </source>
</evidence>
<sequence>MSTATQHPGPSQPQGVRSPPAFEFPKRKRWADLLLTELVDDVAFVLSPSYKIMYCGTAVTELLGWKDIGLSDWDFLDLVSLDQERFRNAFENSLQNGVEFDIAVGLRTSAPATQYSTAPSQQEMLFDMKFYPHIAERDAESRCIFAMALPYAGRNTAMLNTILDLRADNDRLQLLVTEHRARLPAETSAASTSSPSQAGSMYATSSLNTTRLPLPPPLPHKSNDVAGLTTDPSNMTKSSGTADGLEYGKASLYTSNPPNLEEHGEEGSKKKKLKRAQNAEQYVCVTCGRTDSPEWRKGPLGPKTLCNACGLRWAKQMRKVDEPTDDASALVTGS</sequence>
<dbReference type="PANTHER" id="PTHR45658:SF18">
    <property type="entry name" value="PROTEIN GAT2"/>
    <property type="match status" value="1"/>
</dbReference>
<dbReference type="STRING" id="945553.A0A0D2P835"/>
<feature type="region of interest" description="Disordered" evidence="5">
    <location>
        <begin position="183"/>
        <end position="275"/>
    </location>
</feature>
<dbReference type="CDD" id="cd00130">
    <property type="entry name" value="PAS"/>
    <property type="match status" value="1"/>
</dbReference>
<dbReference type="InterPro" id="IPR013088">
    <property type="entry name" value="Znf_NHR/GATA"/>
</dbReference>
<feature type="compositionally biased region" description="Polar residues" evidence="5">
    <location>
        <begin position="230"/>
        <end position="241"/>
    </location>
</feature>
<feature type="domain" description="GATA-type" evidence="6">
    <location>
        <begin position="278"/>
        <end position="311"/>
    </location>
</feature>
<dbReference type="InterPro" id="IPR000679">
    <property type="entry name" value="Znf_GATA"/>
</dbReference>
<keyword evidence="1" id="KW-0479">Metal-binding</keyword>
<protein>
    <recommendedName>
        <fullName evidence="6">GATA-type domain-containing protein</fullName>
    </recommendedName>
</protein>
<dbReference type="AlphaFoldDB" id="A0A0D2P835"/>
<gene>
    <name evidence="7" type="ORF">HYPSUDRAFT_198430</name>
</gene>
<keyword evidence="8" id="KW-1185">Reference proteome</keyword>
<dbReference type="GO" id="GO:0043565">
    <property type="term" value="F:sequence-specific DNA binding"/>
    <property type="evidence" value="ECO:0007669"/>
    <property type="project" value="InterPro"/>
</dbReference>
<accession>A0A0D2P835</accession>
<evidence type="ECO:0000256" key="4">
    <source>
        <dbReference type="PROSITE-ProRule" id="PRU00094"/>
    </source>
</evidence>
<dbReference type="Gene3D" id="3.30.50.10">
    <property type="entry name" value="Erythroid Transcription Factor GATA-1, subunit A"/>
    <property type="match status" value="1"/>
</dbReference>
<evidence type="ECO:0000259" key="6">
    <source>
        <dbReference type="PROSITE" id="PS50114"/>
    </source>
</evidence>
<keyword evidence="2 4" id="KW-0863">Zinc-finger</keyword>
<organism evidence="7 8">
    <name type="scientific">Hypholoma sublateritium (strain FD-334 SS-4)</name>
    <dbReference type="NCBI Taxonomy" id="945553"/>
    <lineage>
        <taxon>Eukaryota</taxon>
        <taxon>Fungi</taxon>
        <taxon>Dikarya</taxon>
        <taxon>Basidiomycota</taxon>
        <taxon>Agaricomycotina</taxon>
        <taxon>Agaricomycetes</taxon>
        <taxon>Agaricomycetidae</taxon>
        <taxon>Agaricales</taxon>
        <taxon>Agaricineae</taxon>
        <taxon>Strophariaceae</taxon>
        <taxon>Hypholoma</taxon>
    </lineage>
</organism>
<dbReference type="GO" id="GO:0006355">
    <property type="term" value="P:regulation of DNA-templated transcription"/>
    <property type="evidence" value="ECO:0007669"/>
    <property type="project" value="InterPro"/>
</dbReference>
<dbReference type="PROSITE" id="PS00344">
    <property type="entry name" value="GATA_ZN_FINGER_1"/>
    <property type="match status" value="1"/>
</dbReference>
<dbReference type="EMBL" id="KN817525">
    <property type="protein sequence ID" value="KJA27144.1"/>
    <property type="molecule type" value="Genomic_DNA"/>
</dbReference>